<accession>A0A409X2H6</accession>
<dbReference type="GO" id="GO:0005776">
    <property type="term" value="C:autophagosome"/>
    <property type="evidence" value="ECO:0007669"/>
    <property type="project" value="TreeGrafter"/>
</dbReference>
<dbReference type="PROSITE" id="PS50011">
    <property type="entry name" value="PROTEIN_KINASE_DOM"/>
    <property type="match status" value="1"/>
</dbReference>
<protein>
    <recommendedName>
        <fullName evidence="1">non-specific serine/threonine protein kinase</fullName>
        <ecNumber evidence="1">2.7.11.1</ecNumber>
    </recommendedName>
</protein>
<dbReference type="Proteomes" id="UP000283269">
    <property type="component" value="Unassembled WGS sequence"/>
</dbReference>
<dbReference type="EC" id="2.7.11.1" evidence="1"/>
<dbReference type="OrthoDB" id="346907at2759"/>
<dbReference type="InterPro" id="IPR045269">
    <property type="entry name" value="Atg1-like"/>
</dbReference>
<dbReference type="GO" id="GO:0005829">
    <property type="term" value="C:cytosol"/>
    <property type="evidence" value="ECO:0007669"/>
    <property type="project" value="TreeGrafter"/>
</dbReference>
<keyword evidence="5" id="KW-0067">ATP-binding</keyword>
<reference evidence="8 9" key="1">
    <citation type="journal article" date="2018" name="Evol. Lett.">
        <title>Horizontal gene cluster transfer increased hallucinogenic mushroom diversity.</title>
        <authorList>
            <person name="Reynolds H.T."/>
            <person name="Vijayakumar V."/>
            <person name="Gluck-Thaler E."/>
            <person name="Korotkin H.B."/>
            <person name="Matheny P.B."/>
            <person name="Slot J.C."/>
        </authorList>
    </citation>
    <scope>NUCLEOTIDE SEQUENCE [LARGE SCALE GENOMIC DNA]</scope>
    <source>
        <strain evidence="8 9">2631</strain>
    </source>
</reference>
<evidence type="ECO:0000313" key="9">
    <source>
        <dbReference type="Proteomes" id="UP000283269"/>
    </source>
</evidence>
<evidence type="ECO:0000256" key="3">
    <source>
        <dbReference type="ARBA" id="ARBA00022741"/>
    </source>
</evidence>
<sequence length="405" mass="45581">MADVWEGRERHRKRKKVRNEPDEKWLEGRQDKTYRMTTRSLHTHISSLQSSLHPQVQVVGVERQGGLWRDAVDIPDDGLCLAEFYRVLILGVCGPMLCVAVILDEGGDNAKGMRGVRDGRVREDGDLGVWDRFVVQRERDGAGEGGEGGPDYCVFGLGLGLHGPQCKDTHDRAKCSCMIIIIDVYRRGGTVQWERKLKAGNSSQIRGLGAMQNALSADNSFNYDIYGLSLTLYGCPCSSFLCLPTDTERYPSNTLHYTTDDTPQSHLDEKITNAVQTFKRQAPARTTAGEFEDDARPYIIVGDIGKGSFATMYKGYHENTRQTVTIKQVKCDSLTTKLFKNLQSKIRILKSLAHRHITKLIDIVRKEKHIYLIMEYCAGGDLTNYIKKLVLSNGTSLRHFCLEET</sequence>
<dbReference type="AlphaFoldDB" id="A0A409X2H6"/>
<evidence type="ECO:0000256" key="1">
    <source>
        <dbReference type="ARBA" id="ARBA00012513"/>
    </source>
</evidence>
<comment type="caution">
    <text evidence="8">The sequence shown here is derived from an EMBL/GenBank/DDBJ whole genome shotgun (WGS) entry which is preliminary data.</text>
</comment>
<dbReference type="GO" id="GO:0000422">
    <property type="term" value="P:autophagy of mitochondrion"/>
    <property type="evidence" value="ECO:0007669"/>
    <property type="project" value="TreeGrafter"/>
</dbReference>
<evidence type="ECO:0000259" key="7">
    <source>
        <dbReference type="PROSITE" id="PS50011"/>
    </source>
</evidence>
<dbReference type="InterPro" id="IPR000719">
    <property type="entry name" value="Prot_kinase_dom"/>
</dbReference>
<keyword evidence="3" id="KW-0547">Nucleotide-binding</keyword>
<dbReference type="Pfam" id="PF00069">
    <property type="entry name" value="Pkinase"/>
    <property type="match status" value="1"/>
</dbReference>
<keyword evidence="9" id="KW-1185">Reference proteome</keyword>
<dbReference type="GO" id="GO:0010506">
    <property type="term" value="P:regulation of autophagy"/>
    <property type="evidence" value="ECO:0007669"/>
    <property type="project" value="InterPro"/>
</dbReference>
<feature type="region of interest" description="Disordered" evidence="6">
    <location>
        <begin position="1"/>
        <end position="23"/>
    </location>
</feature>
<keyword evidence="4" id="KW-0418">Kinase</keyword>
<dbReference type="GO" id="GO:0000045">
    <property type="term" value="P:autophagosome assembly"/>
    <property type="evidence" value="ECO:0007669"/>
    <property type="project" value="TreeGrafter"/>
</dbReference>
<gene>
    <name evidence="8" type="ORF">CVT25_004476</name>
</gene>
<dbReference type="InParanoid" id="A0A409X2H6"/>
<organism evidence="8 9">
    <name type="scientific">Psilocybe cyanescens</name>
    <dbReference type="NCBI Taxonomy" id="93625"/>
    <lineage>
        <taxon>Eukaryota</taxon>
        <taxon>Fungi</taxon>
        <taxon>Dikarya</taxon>
        <taxon>Basidiomycota</taxon>
        <taxon>Agaricomycotina</taxon>
        <taxon>Agaricomycetes</taxon>
        <taxon>Agaricomycetidae</taxon>
        <taxon>Agaricales</taxon>
        <taxon>Agaricineae</taxon>
        <taxon>Strophariaceae</taxon>
        <taxon>Psilocybe</taxon>
    </lineage>
</organism>
<dbReference type="GO" id="GO:0034045">
    <property type="term" value="C:phagophore assembly site membrane"/>
    <property type="evidence" value="ECO:0007669"/>
    <property type="project" value="TreeGrafter"/>
</dbReference>
<dbReference type="PANTHER" id="PTHR24348:SF22">
    <property type="entry name" value="NON-SPECIFIC SERINE_THREONINE PROTEIN KINASE"/>
    <property type="match status" value="1"/>
</dbReference>
<evidence type="ECO:0000256" key="6">
    <source>
        <dbReference type="SAM" id="MobiDB-lite"/>
    </source>
</evidence>
<evidence type="ECO:0000313" key="8">
    <source>
        <dbReference type="EMBL" id="PPQ84963.1"/>
    </source>
</evidence>
<dbReference type="EMBL" id="NHYD01002781">
    <property type="protein sequence ID" value="PPQ84963.1"/>
    <property type="molecule type" value="Genomic_DNA"/>
</dbReference>
<dbReference type="GO" id="GO:0004674">
    <property type="term" value="F:protein serine/threonine kinase activity"/>
    <property type="evidence" value="ECO:0007669"/>
    <property type="project" value="UniProtKB-EC"/>
</dbReference>
<dbReference type="Gene3D" id="1.10.510.10">
    <property type="entry name" value="Transferase(Phosphotransferase) domain 1"/>
    <property type="match status" value="1"/>
</dbReference>
<dbReference type="GO" id="GO:0005524">
    <property type="term" value="F:ATP binding"/>
    <property type="evidence" value="ECO:0007669"/>
    <property type="project" value="UniProtKB-KW"/>
</dbReference>
<dbReference type="InterPro" id="IPR011009">
    <property type="entry name" value="Kinase-like_dom_sf"/>
</dbReference>
<dbReference type="PANTHER" id="PTHR24348">
    <property type="entry name" value="SERINE/THREONINE-PROTEIN KINASE UNC-51-RELATED"/>
    <property type="match status" value="1"/>
</dbReference>
<evidence type="ECO:0000256" key="4">
    <source>
        <dbReference type="ARBA" id="ARBA00022777"/>
    </source>
</evidence>
<evidence type="ECO:0000256" key="5">
    <source>
        <dbReference type="ARBA" id="ARBA00022840"/>
    </source>
</evidence>
<name>A0A409X2H6_PSICY</name>
<feature type="domain" description="Protein kinase" evidence="7">
    <location>
        <begin position="298"/>
        <end position="405"/>
    </location>
</feature>
<dbReference type="GO" id="GO:0034727">
    <property type="term" value="P:piecemeal microautophagy of the nucleus"/>
    <property type="evidence" value="ECO:0007669"/>
    <property type="project" value="TreeGrafter"/>
</dbReference>
<dbReference type="GO" id="GO:0061709">
    <property type="term" value="P:reticulophagy"/>
    <property type="evidence" value="ECO:0007669"/>
    <property type="project" value="TreeGrafter"/>
</dbReference>
<dbReference type="STRING" id="93625.A0A409X2H6"/>
<dbReference type="GO" id="GO:0042594">
    <property type="term" value="P:response to starvation"/>
    <property type="evidence" value="ECO:0007669"/>
    <property type="project" value="TreeGrafter"/>
</dbReference>
<keyword evidence="2" id="KW-0808">Transferase</keyword>
<evidence type="ECO:0000256" key="2">
    <source>
        <dbReference type="ARBA" id="ARBA00022679"/>
    </source>
</evidence>
<proteinExistence type="predicted"/>
<dbReference type="SUPFAM" id="SSF56112">
    <property type="entry name" value="Protein kinase-like (PK-like)"/>
    <property type="match status" value="1"/>
</dbReference>